<dbReference type="AlphaFoldDB" id="A0A2H0XD49"/>
<dbReference type="Proteomes" id="UP000231252">
    <property type="component" value="Unassembled WGS sequence"/>
</dbReference>
<proteinExistence type="predicted"/>
<accession>A0A2H0XD49</accession>
<sequence length="235" mass="27270">MKKFLLILSISTLIIANVSVLIHLRIDRSDFVRKNDLEKLRLQTREDQDTAELYWNDIESRLENRVKSLEDPHYKDGRPAAGRIYQAISPDGYYVVRTYFNDPESSVKLLRVGESVEKLLYQSERITYPPFWVGNDHVAFYTKCGSSCQGTMLIDVKRGRLMTGVVSYMVPKSGETEWETIFKDWFGKIHKYKGLWGNMYGESVDGVDYVVLYETDERGAVTQEQKLRFLGDKLI</sequence>
<dbReference type="EMBL" id="PEYU01000002">
    <property type="protein sequence ID" value="PIS22781.1"/>
    <property type="molecule type" value="Genomic_DNA"/>
</dbReference>
<name>A0A2H0XD49_UNCKA</name>
<evidence type="ECO:0000313" key="1">
    <source>
        <dbReference type="EMBL" id="PIS22781.1"/>
    </source>
</evidence>
<protein>
    <submittedName>
        <fullName evidence="1">Uncharacterized protein</fullName>
    </submittedName>
</protein>
<organism evidence="1 2">
    <name type="scientific">candidate division WWE3 bacterium CG08_land_8_20_14_0_20_41_10</name>
    <dbReference type="NCBI Taxonomy" id="1975085"/>
    <lineage>
        <taxon>Bacteria</taxon>
        <taxon>Katanobacteria</taxon>
    </lineage>
</organism>
<evidence type="ECO:0000313" key="2">
    <source>
        <dbReference type="Proteomes" id="UP000231252"/>
    </source>
</evidence>
<gene>
    <name evidence="1" type="ORF">COT50_00180</name>
</gene>
<comment type="caution">
    <text evidence="1">The sequence shown here is derived from an EMBL/GenBank/DDBJ whole genome shotgun (WGS) entry which is preliminary data.</text>
</comment>
<reference evidence="2" key="1">
    <citation type="submission" date="2017-09" db="EMBL/GenBank/DDBJ databases">
        <title>Depth-based differentiation of microbial function through sediment-hosted aquifers and enrichment of novel symbionts in the deep terrestrial subsurface.</title>
        <authorList>
            <person name="Probst A.J."/>
            <person name="Ladd B."/>
            <person name="Jarett J.K."/>
            <person name="Geller-Mcgrath D.E."/>
            <person name="Sieber C.M.K."/>
            <person name="Emerson J.B."/>
            <person name="Anantharaman K."/>
            <person name="Thomas B.C."/>
            <person name="Malmstrom R."/>
            <person name="Stieglmeier M."/>
            <person name="Klingl A."/>
            <person name="Woyke T."/>
            <person name="Ryan C.M."/>
            <person name="Banfield J.F."/>
        </authorList>
    </citation>
    <scope>NUCLEOTIDE SEQUENCE [LARGE SCALE GENOMIC DNA]</scope>
</reference>